<gene>
    <name evidence="2" type="ORF">A2932_00995</name>
</gene>
<dbReference type="Gene3D" id="1.10.260.40">
    <property type="entry name" value="lambda repressor-like DNA-binding domains"/>
    <property type="match status" value="1"/>
</dbReference>
<evidence type="ECO:0000313" key="2">
    <source>
        <dbReference type="EMBL" id="OGZ61041.1"/>
    </source>
</evidence>
<sequence length="122" mass="13993">MGRKKQANSPQMAALGKYLKMLREELGLSMHEVSRRSALTPSYISKVEAGNVFKTISAHALMEFSRAYNIPIQIILERMGLMEQDDELPGLTSYLKLKYKAPLRAVQEMEIAWAIIREKYMK</sequence>
<protein>
    <recommendedName>
        <fullName evidence="1">HTH cro/C1-type domain-containing protein</fullName>
    </recommendedName>
</protein>
<dbReference type="AlphaFoldDB" id="A0A1G2HFN0"/>
<proteinExistence type="predicted"/>
<dbReference type="SMART" id="SM00530">
    <property type="entry name" value="HTH_XRE"/>
    <property type="match status" value="1"/>
</dbReference>
<dbReference type="Pfam" id="PF01381">
    <property type="entry name" value="HTH_3"/>
    <property type="match status" value="1"/>
</dbReference>
<dbReference type="EMBL" id="MHOI01000031">
    <property type="protein sequence ID" value="OGZ61041.1"/>
    <property type="molecule type" value="Genomic_DNA"/>
</dbReference>
<organism evidence="2 3">
    <name type="scientific">Candidatus Spechtbacteria bacterium RIFCSPLOWO2_01_FULL_46_10</name>
    <dbReference type="NCBI Taxonomy" id="1802163"/>
    <lineage>
        <taxon>Bacteria</taxon>
        <taxon>Candidatus Spechtiibacteriota</taxon>
    </lineage>
</organism>
<feature type="domain" description="HTH cro/C1-type" evidence="1">
    <location>
        <begin position="19"/>
        <end position="75"/>
    </location>
</feature>
<dbReference type="InterPro" id="IPR001387">
    <property type="entry name" value="Cro/C1-type_HTH"/>
</dbReference>
<reference evidence="2 3" key="1">
    <citation type="journal article" date="2016" name="Nat. Commun.">
        <title>Thousands of microbial genomes shed light on interconnected biogeochemical processes in an aquifer system.</title>
        <authorList>
            <person name="Anantharaman K."/>
            <person name="Brown C.T."/>
            <person name="Hug L.A."/>
            <person name="Sharon I."/>
            <person name="Castelle C.J."/>
            <person name="Probst A.J."/>
            <person name="Thomas B.C."/>
            <person name="Singh A."/>
            <person name="Wilkins M.J."/>
            <person name="Karaoz U."/>
            <person name="Brodie E.L."/>
            <person name="Williams K.H."/>
            <person name="Hubbard S.S."/>
            <person name="Banfield J.F."/>
        </authorList>
    </citation>
    <scope>NUCLEOTIDE SEQUENCE [LARGE SCALE GENOMIC DNA]</scope>
</reference>
<evidence type="ECO:0000313" key="3">
    <source>
        <dbReference type="Proteomes" id="UP000179153"/>
    </source>
</evidence>
<dbReference type="GO" id="GO:0003677">
    <property type="term" value="F:DNA binding"/>
    <property type="evidence" value="ECO:0007669"/>
    <property type="project" value="InterPro"/>
</dbReference>
<name>A0A1G2HFN0_9BACT</name>
<dbReference type="CDD" id="cd00093">
    <property type="entry name" value="HTH_XRE"/>
    <property type="match status" value="1"/>
</dbReference>
<dbReference type="PROSITE" id="PS50943">
    <property type="entry name" value="HTH_CROC1"/>
    <property type="match status" value="1"/>
</dbReference>
<evidence type="ECO:0000259" key="1">
    <source>
        <dbReference type="PROSITE" id="PS50943"/>
    </source>
</evidence>
<accession>A0A1G2HFN0</accession>
<dbReference type="SUPFAM" id="SSF47413">
    <property type="entry name" value="lambda repressor-like DNA-binding domains"/>
    <property type="match status" value="1"/>
</dbReference>
<dbReference type="Proteomes" id="UP000179153">
    <property type="component" value="Unassembled WGS sequence"/>
</dbReference>
<comment type="caution">
    <text evidence="2">The sequence shown here is derived from an EMBL/GenBank/DDBJ whole genome shotgun (WGS) entry which is preliminary data.</text>
</comment>
<dbReference type="InterPro" id="IPR010982">
    <property type="entry name" value="Lambda_DNA-bd_dom_sf"/>
</dbReference>